<dbReference type="InterPro" id="IPR011527">
    <property type="entry name" value="ABC1_TM_dom"/>
</dbReference>
<feature type="transmembrane region" description="Helical" evidence="5">
    <location>
        <begin position="111"/>
        <end position="130"/>
    </location>
</feature>
<dbReference type="GO" id="GO:0016887">
    <property type="term" value="F:ATP hydrolysis activity"/>
    <property type="evidence" value="ECO:0007669"/>
    <property type="project" value="InterPro"/>
</dbReference>
<proteinExistence type="predicted"/>
<keyword evidence="8" id="KW-0547">Nucleotide-binding</keyword>
<dbReference type="SUPFAM" id="SSF90123">
    <property type="entry name" value="ABC transporter transmembrane region"/>
    <property type="match status" value="1"/>
</dbReference>
<dbReference type="PANTHER" id="PTHR43394">
    <property type="entry name" value="ATP-DEPENDENT PERMEASE MDL1, MITOCHONDRIAL"/>
    <property type="match status" value="1"/>
</dbReference>
<evidence type="ECO:0000256" key="5">
    <source>
        <dbReference type="SAM" id="Phobius"/>
    </source>
</evidence>
<feature type="domain" description="ABC transmembrane type-1" evidence="7">
    <location>
        <begin position="1"/>
        <end position="279"/>
    </location>
</feature>
<evidence type="ECO:0000313" key="9">
    <source>
        <dbReference type="Proteomes" id="UP000487268"/>
    </source>
</evidence>
<dbReference type="Gene3D" id="1.20.1560.10">
    <property type="entry name" value="ABC transporter type 1, transmembrane domain"/>
    <property type="match status" value="1"/>
</dbReference>
<organism evidence="8 9">
    <name type="scientific">Actinomadura macrotermitis</name>
    <dbReference type="NCBI Taxonomy" id="2585200"/>
    <lineage>
        <taxon>Bacteria</taxon>
        <taxon>Bacillati</taxon>
        <taxon>Actinomycetota</taxon>
        <taxon>Actinomycetes</taxon>
        <taxon>Streptosporangiales</taxon>
        <taxon>Thermomonosporaceae</taxon>
        <taxon>Actinomadura</taxon>
    </lineage>
</organism>
<evidence type="ECO:0000256" key="3">
    <source>
        <dbReference type="ARBA" id="ARBA00022989"/>
    </source>
</evidence>
<dbReference type="AlphaFoldDB" id="A0A7K0BRK2"/>
<dbReference type="GO" id="GO:0015421">
    <property type="term" value="F:ABC-type oligopeptide transporter activity"/>
    <property type="evidence" value="ECO:0007669"/>
    <property type="project" value="TreeGrafter"/>
</dbReference>
<keyword evidence="3 5" id="KW-1133">Transmembrane helix</keyword>
<dbReference type="InterPro" id="IPR017871">
    <property type="entry name" value="ABC_transporter-like_CS"/>
</dbReference>
<dbReference type="InterPro" id="IPR027417">
    <property type="entry name" value="P-loop_NTPase"/>
</dbReference>
<keyword evidence="8" id="KW-0378">Hydrolase</keyword>
<accession>A0A7K0BRK2</accession>
<dbReference type="EMBL" id="WEGH01000001">
    <property type="protein sequence ID" value="MQY03820.1"/>
    <property type="molecule type" value="Genomic_DNA"/>
</dbReference>
<dbReference type="InterPro" id="IPR036640">
    <property type="entry name" value="ABC1_TM_sf"/>
</dbReference>
<evidence type="ECO:0000259" key="6">
    <source>
        <dbReference type="PROSITE" id="PS50893"/>
    </source>
</evidence>
<keyword evidence="9" id="KW-1185">Reference proteome</keyword>
<feature type="transmembrane region" description="Helical" evidence="5">
    <location>
        <begin position="136"/>
        <end position="155"/>
    </location>
</feature>
<name>A0A7K0BRK2_9ACTN</name>
<evidence type="ECO:0000259" key="7">
    <source>
        <dbReference type="PROSITE" id="PS50929"/>
    </source>
</evidence>
<evidence type="ECO:0000256" key="2">
    <source>
        <dbReference type="ARBA" id="ARBA00022692"/>
    </source>
</evidence>
<evidence type="ECO:0000256" key="1">
    <source>
        <dbReference type="ARBA" id="ARBA00004651"/>
    </source>
</evidence>
<dbReference type="Pfam" id="PF00005">
    <property type="entry name" value="ABC_tran"/>
    <property type="match status" value="1"/>
</dbReference>
<dbReference type="PANTHER" id="PTHR43394:SF1">
    <property type="entry name" value="ATP-BINDING CASSETTE SUB-FAMILY B MEMBER 10, MITOCHONDRIAL"/>
    <property type="match status" value="1"/>
</dbReference>
<evidence type="ECO:0000313" key="8">
    <source>
        <dbReference type="EMBL" id="MQY03820.1"/>
    </source>
</evidence>
<dbReference type="InterPro" id="IPR003439">
    <property type="entry name" value="ABC_transporter-like_ATP-bd"/>
</dbReference>
<dbReference type="PROSITE" id="PS50893">
    <property type="entry name" value="ABC_TRANSPORTER_2"/>
    <property type="match status" value="1"/>
</dbReference>
<dbReference type="PROSITE" id="PS50929">
    <property type="entry name" value="ABC_TM1F"/>
    <property type="match status" value="1"/>
</dbReference>
<reference evidence="8 9" key="1">
    <citation type="submission" date="2019-10" db="EMBL/GenBank/DDBJ databases">
        <title>Actinomadura rubteroloni sp. nov. and Actinomadura macrotermitis sp. nov., isolated from the gut of fungus growing-termite Macrotermes natalensis.</title>
        <authorList>
            <person name="Benndorf R."/>
            <person name="Martin K."/>
            <person name="Kuefner M."/>
            <person name="De Beer W."/>
            <person name="Kaster A.-K."/>
            <person name="Vollmers J."/>
            <person name="Poulsen M."/>
            <person name="Beemelmanns C."/>
        </authorList>
    </citation>
    <scope>NUCLEOTIDE SEQUENCE [LARGE SCALE GENOMIC DNA]</scope>
    <source>
        <strain evidence="8 9">RB68</strain>
    </source>
</reference>
<keyword evidence="4 5" id="KW-0472">Membrane</keyword>
<gene>
    <name evidence="8" type="primary">yheI</name>
    <name evidence="8" type="ORF">ACRB68_18660</name>
</gene>
<dbReference type="Gene3D" id="3.40.50.300">
    <property type="entry name" value="P-loop containing nucleotide triphosphate hydrolases"/>
    <property type="match status" value="1"/>
</dbReference>
<dbReference type="GO" id="GO:0005886">
    <property type="term" value="C:plasma membrane"/>
    <property type="evidence" value="ECO:0007669"/>
    <property type="project" value="UniProtKB-SubCell"/>
</dbReference>
<keyword evidence="8" id="KW-0067">ATP-binding</keyword>
<keyword evidence="2 5" id="KW-0812">Transmembrane</keyword>
<feature type="transmembrane region" description="Helical" evidence="5">
    <location>
        <begin position="35"/>
        <end position="54"/>
    </location>
</feature>
<dbReference type="InterPro" id="IPR039421">
    <property type="entry name" value="Type_1_exporter"/>
</dbReference>
<dbReference type="Proteomes" id="UP000487268">
    <property type="component" value="Unassembled WGS sequence"/>
</dbReference>
<dbReference type="GO" id="GO:0005524">
    <property type="term" value="F:ATP binding"/>
    <property type="evidence" value="ECO:0007669"/>
    <property type="project" value="UniProtKB-KW"/>
</dbReference>
<dbReference type="Pfam" id="PF00664">
    <property type="entry name" value="ABC_membrane"/>
    <property type="match status" value="1"/>
</dbReference>
<dbReference type="EC" id="3.6.3.-" evidence="8"/>
<dbReference type="SUPFAM" id="SSF52540">
    <property type="entry name" value="P-loop containing nucleoside triphosphate hydrolases"/>
    <property type="match status" value="1"/>
</dbReference>
<sequence>MLFAVVWMLSQALMPAVVGRAIDRGVAARDGDALLAWSAALLGLGALQAMAGVFRHRLSVFVWLGTAYRTVQVVTRQASRLGATLPRRMSAGEVVSVGVSDVAHLGDAVDILGRGTGAVVGIVVVAGMLLGTSPRLGLVVLIGVPVILAAAAPLLRPLQAREERHRELVGELNSRATDLVAGLRVLRGVGGEELFAGRYRDDSQRVRRAGVDVARAESMLSGAEILLPGLLVALVTWLGARYAAAGTISVGQLVAFYGYAVFLIQPLKTLGEAAGKLTKGRVAAGRVVRLLALEPELPDTGTVRPAGPAELVDTASGFVARPGVFTAIAASDPRDAQAIADRLGRYAGGDVTYGGVPLRDVAGLRERVLVAVNEDRLFAGPLWEGLRPARGGGDLAMAVEAACAADVVAAAGPDARVAEAGREFSGGQQQRLRLARALAADPEVLVLVEPTSAVDAHTESRIAARLGEARAGRTTVVCTTSPLVLDRADHVVYVEHGRVAAEGAHRDLLGSAPRYAACVTRGM</sequence>
<comment type="caution">
    <text evidence="8">The sequence shown here is derived from an EMBL/GenBank/DDBJ whole genome shotgun (WGS) entry which is preliminary data.</text>
</comment>
<feature type="transmembrane region" description="Helical" evidence="5">
    <location>
        <begin position="250"/>
        <end position="267"/>
    </location>
</feature>
<comment type="subcellular location">
    <subcellularLocation>
        <location evidence="1">Cell membrane</location>
        <topology evidence="1">Multi-pass membrane protein</topology>
    </subcellularLocation>
</comment>
<protein>
    <submittedName>
        <fullName evidence="8">Putative multidrug resistance ABC transporter ATP-binding/permease protein YheI</fullName>
        <ecNumber evidence="8">3.6.3.-</ecNumber>
    </submittedName>
</protein>
<evidence type="ECO:0000256" key="4">
    <source>
        <dbReference type="ARBA" id="ARBA00023136"/>
    </source>
</evidence>
<feature type="domain" description="ABC transporter" evidence="6">
    <location>
        <begin position="282"/>
        <end position="521"/>
    </location>
</feature>
<dbReference type="PROSITE" id="PS00211">
    <property type="entry name" value="ABC_TRANSPORTER_1"/>
    <property type="match status" value="1"/>
</dbReference>